<evidence type="ECO:0000256" key="8">
    <source>
        <dbReference type="SAM" id="Phobius"/>
    </source>
</evidence>
<evidence type="ECO:0000313" key="9">
    <source>
        <dbReference type="EMBL" id="OHB11873.1"/>
    </source>
</evidence>
<dbReference type="Pfam" id="PF01594">
    <property type="entry name" value="AI-2E_transport"/>
    <property type="match status" value="1"/>
</dbReference>
<accession>A0A1G2UR80</accession>
<organism evidence="9 10">
    <name type="scientific">Candidatus Zambryskibacteria bacterium RIFCSPLOWO2_12_FULL_39_23</name>
    <dbReference type="NCBI Taxonomy" id="1802776"/>
    <lineage>
        <taxon>Bacteria</taxon>
        <taxon>Candidatus Zambryskiibacteriota</taxon>
    </lineage>
</organism>
<keyword evidence="6 8" id="KW-1133">Transmembrane helix</keyword>
<feature type="transmembrane region" description="Helical" evidence="8">
    <location>
        <begin position="307"/>
        <end position="331"/>
    </location>
</feature>
<reference evidence="9 10" key="1">
    <citation type="journal article" date="2016" name="Nat. Commun.">
        <title>Thousands of microbial genomes shed light on interconnected biogeochemical processes in an aquifer system.</title>
        <authorList>
            <person name="Anantharaman K."/>
            <person name="Brown C.T."/>
            <person name="Hug L.A."/>
            <person name="Sharon I."/>
            <person name="Castelle C.J."/>
            <person name="Probst A.J."/>
            <person name="Thomas B.C."/>
            <person name="Singh A."/>
            <person name="Wilkins M.J."/>
            <person name="Karaoz U."/>
            <person name="Brodie E.L."/>
            <person name="Williams K.H."/>
            <person name="Hubbard S.S."/>
            <person name="Banfield J.F."/>
        </authorList>
    </citation>
    <scope>NUCLEOTIDE SEQUENCE [LARGE SCALE GENOMIC DNA]</scope>
</reference>
<dbReference type="InterPro" id="IPR002549">
    <property type="entry name" value="AI-2E-like"/>
</dbReference>
<feature type="transmembrane region" description="Helical" evidence="8">
    <location>
        <begin position="63"/>
        <end position="89"/>
    </location>
</feature>
<comment type="subcellular location">
    <subcellularLocation>
        <location evidence="1">Cell membrane</location>
        <topology evidence="1">Multi-pass membrane protein</topology>
    </subcellularLocation>
</comment>
<evidence type="ECO:0000313" key="10">
    <source>
        <dbReference type="Proteomes" id="UP000176558"/>
    </source>
</evidence>
<dbReference type="GO" id="GO:0005886">
    <property type="term" value="C:plasma membrane"/>
    <property type="evidence" value="ECO:0007669"/>
    <property type="project" value="UniProtKB-SubCell"/>
</dbReference>
<evidence type="ECO:0000256" key="6">
    <source>
        <dbReference type="ARBA" id="ARBA00022989"/>
    </source>
</evidence>
<feature type="transmembrane region" description="Helical" evidence="8">
    <location>
        <begin position="211"/>
        <end position="234"/>
    </location>
</feature>
<evidence type="ECO:0008006" key="11">
    <source>
        <dbReference type="Google" id="ProtNLM"/>
    </source>
</evidence>
<evidence type="ECO:0000256" key="4">
    <source>
        <dbReference type="ARBA" id="ARBA00022475"/>
    </source>
</evidence>
<dbReference type="PANTHER" id="PTHR21716:SF53">
    <property type="entry name" value="PERMEASE PERM-RELATED"/>
    <property type="match status" value="1"/>
</dbReference>
<name>A0A1G2UR80_9BACT</name>
<feature type="transmembrane region" description="Helical" evidence="8">
    <location>
        <begin position="154"/>
        <end position="177"/>
    </location>
</feature>
<keyword evidence="3" id="KW-0813">Transport</keyword>
<comment type="caution">
    <text evidence="9">The sequence shown here is derived from an EMBL/GenBank/DDBJ whole genome shotgun (WGS) entry which is preliminary data.</text>
</comment>
<evidence type="ECO:0000256" key="7">
    <source>
        <dbReference type="ARBA" id="ARBA00023136"/>
    </source>
</evidence>
<protein>
    <recommendedName>
        <fullName evidence="11">AI-2E family transporter</fullName>
    </recommendedName>
</protein>
<dbReference type="Proteomes" id="UP000176558">
    <property type="component" value="Unassembled WGS sequence"/>
</dbReference>
<feature type="transmembrane region" description="Helical" evidence="8">
    <location>
        <begin position="37"/>
        <end position="56"/>
    </location>
</feature>
<keyword evidence="7 8" id="KW-0472">Membrane</keyword>
<dbReference type="PANTHER" id="PTHR21716">
    <property type="entry name" value="TRANSMEMBRANE PROTEIN"/>
    <property type="match status" value="1"/>
</dbReference>
<proteinExistence type="inferred from homology"/>
<evidence type="ECO:0000256" key="2">
    <source>
        <dbReference type="ARBA" id="ARBA00009773"/>
    </source>
</evidence>
<feature type="transmembrane region" description="Helical" evidence="8">
    <location>
        <begin position="266"/>
        <end position="287"/>
    </location>
</feature>
<feature type="transmembrane region" description="Helical" evidence="8">
    <location>
        <begin position="12"/>
        <end position="31"/>
    </location>
</feature>
<dbReference type="EMBL" id="MHWT01000026">
    <property type="protein sequence ID" value="OHB11873.1"/>
    <property type="molecule type" value="Genomic_DNA"/>
</dbReference>
<evidence type="ECO:0000256" key="3">
    <source>
        <dbReference type="ARBA" id="ARBA00022448"/>
    </source>
</evidence>
<evidence type="ECO:0000256" key="1">
    <source>
        <dbReference type="ARBA" id="ARBA00004651"/>
    </source>
</evidence>
<gene>
    <name evidence="9" type="ORF">A3G99_00935</name>
</gene>
<comment type="similarity">
    <text evidence="2">Belongs to the autoinducer-2 exporter (AI-2E) (TC 2.A.86) family.</text>
</comment>
<feature type="transmembrane region" description="Helical" evidence="8">
    <location>
        <begin position="240"/>
        <end position="259"/>
    </location>
</feature>
<keyword evidence="5 8" id="KW-0812">Transmembrane</keyword>
<dbReference type="AlphaFoldDB" id="A0A1G2UR80"/>
<evidence type="ECO:0000256" key="5">
    <source>
        <dbReference type="ARBA" id="ARBA00022692"/>
    </source>
</evidence>
<keyword evidence="4" id="KW-1003">Cell membrane</keyword>
<dbReference type="GO" id="GO:0055085">
    <property type="term" value="P:transmembrane transport"/>
    <property type="evidence" value="ECO:0007669"/>
    <property type="project" value="TreeGrafter"/>
</dbReference>
<sequence>MELGEKTVSISVGTIVKAIVVVLLFIVLFVLKDLVLVLLLSIVVASAVEPGAQWFVRRGLPRLFSVILIYIVIAICVIGILFFLLLPLLSESTDFLRNLPSYFNTSNVTNIISNNNFLSSQPFVAGITDRLNLDSIILQINNIIGGITSNTFSAVAAVFGGILNFFLTIILSFYLAVDEDGVGKFLKSISPIKHEKYITALWKRSQKKIGLWMQGQLVLSIIIGMLVYLGLLIINVPNALLLAALAAAFEIIPLFGPILASIPAIIIAFATGNITTALIVAGLYIIVHQFENQLIYPLVVKKVVGVSPVVSIIALAAGWQLAGFVGLVLAVPISAVITEFMSDFEKDKIERTERMLNK</sequence>